<feature type="non-terminal residue" evidence="2">
    <location>
        <position position="1"/>
    </location>
</feature>
<proteinExistence type="predicted"/>
<keyword evidence="3" id="KW-1185">Reference proteome</keyword>
<gene>
    <name evidence="2" type="ORF">THAOC_22644</name>
</gene>
<feature type="region of interest" description="Disordered" evidence="1">
    <location>
        <begin position="1"/>
        <end position="101"/>
    </location>
</feature>
<name>K0RXX9_THAOC</name>
<dbReference type="EMBL" id="AGNL01028593">
    <property type="protein sequence ID" value="EJK57324.1"/>
    <property type="molecule type" value="Genomic_DNA"/>
</dbReference>
<sequence length="173" mass="19203">LAASGRFLAGFINNEKTGGAPHHPNHPPPTKAAAHQAEEPGQRGGTGMGTPNKETSASESTRRRISNYDTNKTRLDEAPFGRADDDNGPGSEPPPHDNKRYVSTFITITSRRRSPAAVGKQSFPRFKGYYIYLDDACRFEPRPLDLREGDLHDARTYERSEDICINLRKPRIG</sequence>
<dbReference type="Proteomes" id="UP000266841">
    <property type="component" value="Unassembled WGS sequence"/>
</dbReference>
<evidence type="ECO:0000256" key="1">
    <source>
        <dbReference type="SAM" id="MobiDB-lite"/>
    </source>
</evidence>
<reference evidence="2 3" key="1">
    <citation type="journal article" date="2012" name="Genome Biol.">
        <title>Genome and low-iron response of an oceanic diatom adapted to chronic iron limitation.</title>
        <authorList>
            <person name="Lommer M."/>
            <person name="Specht M."/>
            <person name="Roy A.S."/>
            <person name="Kraemer L."/>
            <person name="Andreson R."/>
            <person name="Gutowska M.A."/>
            <person name="Wolf J."/>
            <person name="Bergner S.V."/>
            <person name="Schilhabel M.B."/>
            <person name="Klostermeier U.C."/>
            <person name="Beiko R.G."/>
            <person name="Rosenstiel P."/>
            <person name="Hippler M."/>
            <person name="Laroche J."/>
        </authorList>
    </citation>
    <scope>NUCLEOTIDE SEQUENCE [LARGE SCALE GENOMIC DNA]</scope>
    <source>
        <strain evidence="2 3">CCMP1005</strain>
    </source>
</reference>
<accession>K0RXX9</accession>
<evidence type="ECO:0000313" key="3">
    <source>
        <dbReference type="Proteomes" id="UP000266841"/>
    </source>
</evidence>
<evidence type="ECO:0000313" key="2">
    <source>
        <dbReference type="EMBL" id="EJK57324.1"/>
    </source>
</evidence>
<comment type="caution">
    <text evidence="2">The sequence shown here is derived from an EMBL/GenBank/DDBJ whole genome shotgun (WGS) entry which is preliminary data.</text>
</comment>
<dbReference type="AlphaFoldDB" id="K0RXX9"/>
<protein>
    <submittedName>
        <fullName evidence="2">Uncharacterized protein</fullName>
    </submittedName>
</protein>
<feature type="compositionally biased region" description="Basic and acidic residues" evidence="1">
    <location>
        <begin position="71"/>
        <end position="85"/>
    </location>
</feature>
<organism evidence="2 3">
    <name type="scientific">Thalassiosira oceanica</name>
    <name type="common">Marine diatom</name>
    <dbReference type="NCBI Taxonomy" id="159749"/>
    <lineage>
        <taxon>Eukaryota</taxon>
        <taxon>Sar</taxon>
        <taxon>Stramenopiles</taxon>
        <taxon>Ochrophyta</taxon>
        <taxon>Bacillariophyta</taxon>
        <taxon>Coscinodiscophyceae</taxon>
        <taxon>Thalassiosirophycidae</taxon>
        <taxon>Thalassiosirales</taxon>
        <taxon>Thalassiosiraceae</taxon>
        <taxon>Thalassiosira</taxon>
    </lineage>
</organism>